<proteinExistence type="predicted"/>
<dbReference type="EMBL" id="JADGJH010004638">
    <property type="protein sequence ID" value="KAJ3085096.1"/>
    <property type="molecule type" value="Genomic_DNA"/>
</dbReference>
<accession>A0AAD5X7G4</accession>
<feature type="non-terminal residue" evidence="1">
    <location>
        <position position="1"/>
    </location>
</feature>
<gene>
    <name evidence="1" type="ORF">HK100_009164</name>
</gene>
<dbReference type="AlphaFoldDB" id="A0AAD5X7G4"/>
<name>A0AAD5X7G4_9FUNG</name>
<comment type="caution">
    <text evidence="1">The sequence shown here is derived from an EMBL/GenBank/DDBJ whole genome shotgun (WGS) entry which is preliminary data.</text>
</comment>
<keyword evidence="2" id="KW-1185">Reference proteome</keyword>
<evidence type="ECO:0000313" key="1">
    <source>
        <dbReference type="EMBL" id="KAJ3085096.1"/>
    </source>
</evidence>
<dbReference type="Proteomes" id="UP001211907">
    <property type="component" value="Unassembled WGS sequence"/>
</dbReference>
<protein>
    <submittedName>
        <fullName evidence="1">Uncharacterized protein</fullName>
    </submittedName>
</protein>
<organism evidence="1 2">
    <name type="scientific">Physocladia obscura</name>
    <dbReference type="NCBI Taxonomy" id="109957"/>
    <lineage>
        <taxon>Eukaryota</taxon>
        <taxon>Fungi</taxon>
        <taxon>Fungi incertae sedis</taxon>
        <taxon>Chytridiomycota</taxon>
        <taxon>Chytridiomycota incertae sedis</taxon>
        <taxon>Chytridiomycetes</taxon>
        <taxon>Chytridiales</taxon>
        <taxon>Chytriomycetaceae</taxon>
        <taxon>Physocladia</taxon>
    </lineage>
</organism>
<sequence length="82" mass="9441">PSMHICVYYTNTDPRQKLVKPLFPPSDLHFMFDKQLKTPQIPSWHAIVELILTDSVEFLTNDAGIRVAIETEVTRRVLASFL</sequence>
<reference evidence="1" key="1">
    <citation type="submission" date="2020-05" db="EMBL/GenBank/DDBJ databases">
        <title>Phylogenomic resolution of chytrid fungi.</title>
        <authorList>
            <person name="Stajich J.E."/>
            <person name="Amses K."/>
            <person name="Simmons R."/>
            <person name="Seto K."/>
            <person name="Myers J."/>
            <person name="Bonds A."/>
            <person name="Quandt C.A."/>
            <person name="Barry K."/>
            <person name="Liu P."/>
            <person name="Grigoriev I."/>
            <person name="Longcore J.E."/>
            <person name="James T.Y."/>
        </authorList>
    </citation>
    <scope>NUCLEOTIDE SEQUENCE</scope>
    <source>
        <strain evidence="1">JEL0513</strain>
    </source>
</reference>
<evidence type="ECO:0000313" key="2">
    <source>
        <dbReference type="Proteomes" id="UP001211907"/>
    </source>
</evidence>